<dbReference type="SMART" id="SM00530">
    <property type="entry name" value="HTH_XRE"/>
    <property type="match status" value="1"/>
</dbReference>
<evidence type="ECO:0000313" key="3">
    <source>
        <dbReference type="Proteomes" id="UP000286746"/>
    </source>
</evidence>
<evidence type="ECO:0000259" key="1">
    <source>
        <dbReference type="PROSITE" id="PS50943"/>
    </source>
</evidence>
<dbReference type="Pfam" id="PF19054">
    <property type="entry name" value="DUF5753"/>
    <property type="match status" value="1"/>
</dbReference>
<dbReference type="Proteomes" id="UP000286746">
    <property type="component" value="Unassembled WGS sequence"/>
</dbReference>
<keyword evidence="3" id="KW-1185">Reference proteome</keyword>
<dbReference type="InterPro" id="IPR043917">
    <property type="entry name" value="DUF5753"/>
</dbReference>
<dbReference type="InterPro" id="IPR010982">
    <property type="entry name" value="Lambda_DNA-bd_dom_sf"/>
</dbReference>
<dbReference type="EMBL" id="BHZD01000001">
    <property type="protein sequence ID" value="GCD45035.1"/>
    <property type="molecule type" value="Genomic_DNA"/>
</dbReference>
<evidence type="ECO:0000313" key="2">
    <source>
        <dbReference type="EMBL" id="GCD45035.1"/>
    </source>
</evidence>
<dbReference type="Pfam" id="PF13560">
    <property type="entry name" value="HTH_31"/>
    <property type="match status" value="1"/>
</dbReference>
<dbReference type="Gene3D" id="1.10.260.40">
    <property type="entry name" value="lambda repressor-like DNA-binding domains"/>
    <property type="match status" value="1"/>
</dbReference>
<reference evidence="2 3" key="1">
    <citation type="submission" date="2018-11" db="EMBL/GenBank/DDBJ databases">
        <title>Whole genome sequence of Streptomyces paromomycinus NBRC 15454(T).</title>
        <authorList>
            <person name="Komaki H."/>
            <person name="Tamura T."/>
        </authorList>
    </citation>
    <scope>NUCLEOTIDE SEQUENCE [LARGE SCALE GENOMIC DNA]</scope>
    <source>
        <strain evidence="2 3">NBRC 15454</strain>
    </source>
</reference>
<dbReference type="SUPFAM" id="SSF47413">
    <property type="entry name" value="lambda repressor-like DNA-binding domains"/>
    <property type="match status" value="1"/>
</dbReference>
<feature type="domain" description="HTH cro/C1-type" evidence="1">
    <location>
        <begin position="18"/>
        <end position="59"/>
    </location>
</feature>
<sequence length="270" mass="30213">MAVWMEPSPAREHVGGLIKHFRKRAGMTQKRLAYETHVSESLEGAYERGERIPSAGFLIDADRHMTAGGVLETCVRLMEQESSRAQYLEWRLLEAEALSLSGYVDTVLPGLLQAPDYMRALFRSRVPAFSDDEVERLMRRRLDRQPVLLRDPAPTVSFVVEQAALERPLGGQQVLKEALLHVLETLRALNHVTLQVMPTKVETHSGLEGSLQLLSSPDGRRSVYFDLEGKGKLLTRPVESVQYVEQYGAIRAQALSPAKSLALIERLAGE</sequence>
<proteinExistence type="predicted"/>
<dbReference type="AlphaFoldDB" id="A0A401W6X9"/>
<gene>
    <name evidence="2" type="ORF">GKJPGBOP_04755</name>
</gene>
<protein>
    <submittedName>
        <fullName evidence="2">Transcriptional regulator</fullName>
    </submittedName>
</protein>
<name>A0A401W6X9_STREY</name>
<dbReference type="CDD" id="cd00093">
    <property type="entry name" value="HTH_XRE"/>
    <property type="match status" value="1"/>
</dbReference>
<dbReference type="PROSITE" id="PS50943">
    <property type="entry name" value="HTH_CROC1"/>
    <property type="match status" value="1"/>
</dbReference>
<dbReference type="GO" id="GO:0003677">
    <property type="term" value="F:DNA binding"/>
    <property type="evidence" value="ECO:0007669"/>
    <property type="project" value="InterPro"/>
</dbReference>
<comment type="caution">
    <text evidence="2">The sequence shown here is derived from an EMBL/GenBank/DDBJ whole genome shotgun (WGS) entry which is preliminary data.</text>
</comment>
<dbReference type="InterPro" id="IPR001387">
    <property type="entry name" value="Cro/C1-type_HTH"/>
</dbReference>
<organism evidence="2 3">
    <name type="scientific">Streptomyces paromomycinus</name>
    <name type="common">Streptomyces rimosus subsp. paromomycinus</name>
    <dbReference type="NCBI Taxonomy" id="92743"/>
    <lineage>
        <taxon>Bacteria</taxon>
        <taxon>Bacillati</taxon>
        <taxon>Actinomycetota</taxon>
        <taxon>Actinomycetes</taxon>
        <taxon>Kitasatosporales</taxon>
        <taxon>Streptomycetaceae</taxon>
        <taxon>Streptomyces</taxon>
    </lineage>
</organism>
<accession>A0A401W6X9</accession>